<proteinExistence type="predicted"/>
<evidence type="ECO:0008006" key="4">
    <source>
        <dbReference type="Google" id="ProtNLM"/>
    </source>
</evidence>
<dbReference type="Proteomes" id="UP000486351">
    <property type="component" value="Unassembled WGS sequence"/>
</dbReference>
<sequence>RTSAHLRQHIHHGVREQKHQGRAQEHHVRRADLDLLLLLGNRQYEMESLKELCSQRLAKLARIENVAVILQAATEYNDASLREDCFSFMLGNLEAAQLTQSFKDMAFKNPKIMLEVLEKFARNNEYP</sequence>
<evidence type="ECO:0000256" key="1">
    <source>
        <dbReference type="SAM" id="MobiDB-lite"/>
    </source>
</evidence>
<evidence type="ECO:0000313" key="3">
    <source>
        <dbReference type="Proteomes" id="UP000486351"/>
    </source>
</evidence>
<comment type="caution">
    <text evidence="2">The sequence shown here is derived from an EMBL/GenBank/DDBJ whole genome shotgun (WGS) entry which is preliminary data.</text>
</comment>
<reference evidence="2 3" key="1">
    <citation type="submission" date="2018-09" db="EMBL/GenBank/DDBJ databases">
        <title>Genomic investigation of the strawberry pathogen Phytophthora fragariae indicates pathogenicity is determined by transcriptional variation in three key races.</title>
        <authorList>
            <person name="Adams T.M."/>
            <person name="Armitage A.D."/>
            <person name="Sobczyk M.K."/>
            <person name="Bates H.J."/>
            <person name="Dunwell J.M."/>
            <person name="Nellist C.F."/>
            <person name="Harrison R.J."/>
        </authorList>
    </citation>
    <scope>NUCLEOTIDE SEQUENCE [LARGE SCALE GENOMIC DNA]</scope>
    <source>
        <strain evidence="2 3">NOV-77</strain>
    </source>
</reference>
<dbReference type="Gene3D" id="1.25.40.420">
    <property type="match status" value="1"/>
</dbReference>
<feature type="compositionally biased region" description="Basic and acidic residues" evidence="1">
    <location>
        <begin position="13"/>
        <end position="25"/>
    </location>
</feature>
<accession>A0A6G0QCM5</accession>
<protein>
    <recommendedName>
        <fullName evidence="4">BTB domain-containing protein</fullName>
    </recommendedName>
</protein>
<gene>
    <name evidence="2" type="ORF">PF008_g28019</name>
</gene>
<name>A0A6G0QCM5_9STRA</name>
<dbReference type="EMBL" id="QXFY01003936">
    <property type="protein sequence ID" value="KAE9280931.1"/>
    <property type="molecule type" value="Genomic_DNA"/>
</dbReference>
<feature type="region of interest" description="Disordered" evidence="1">
    <location>
        <begin position="1"/>
        <end position="25"/>
    </location>
</feature>
<organism evidence="2 3">
    <name type="scientific">Phytophthora fragariae</name>
    <dbReference type="NCBI Taxonomy" id="53985"/>
    <lineage>
        <taxon>Eukaryota</taxon>
        <taxon>Sar</taxon>
        <taxon>Stramenopiles</taxon>
        <taxon>Oomycota</taxon>
        <taxon>Peronosporomycetes</taxon>
        <taxon>Peronosporales</taxon>
        <taxon>Peronosporaceae</taxon>
        <taxon>Phytophthora</taxon>
    </lineage>
</organism>
<dbReference type="AlphaFoldDB" id="A0A6G0QCM5"/>
<feature type="compositionally biased region" description="Basic residues" evidence="1">
    <location>
        <begin position="1"/>
        <end position="12"/>
    </location>
</feature>
<feature type="non-terminal residue" evidence="2">
    <location>
        <position position="1"/>
    </location>
</feature>
<evidence type="ECO:0000313" key="2">
    <source>
        <dbReference type="EMBL" id="KAE9280931.1"/>
    </source>
</evidence>